<protein>
    <submittedName>
        <fullName evidence="7">BamA/TamA family outer membrane protein</fullName>
    </submittedName>
</protein>
<feature type="domain" description="Bacterial surface antigen (D15)" evidence="6">
    <location>
        <begin position="610"/>
        <end position="810"/>
    </location>
</feature>
<dbReference type="EMBL" id="JBHSDC010000002">
    <property type="protein sequence ID" value="MFC4230542.1"/>
    <property type="molecule type" value="Genomic_DNA"/>
</dbReference>
<name>A0ABV8PUG1_9BACT</name>
<dbReference type="PANTHER" id="PTHR12815">
    <property type="entry name" value="SORTING AND ASSEMBLY MACHINERY SAMM50 PROTEIN FAMILY MEMBER"/>
    <property type="match status" value="1"/>
</dbReference>
<evidence type="ECO:0000313" key="7">
    <source>
        <dbReference type="EMBL" id="MFC4230542.1"/>
    </source>
</evidence>
<keyword evidence="2" id="KW-0812">Transmembrane</keyword>
<dbReference type="PANTHER" id="PTHR12815:SF47">
    <property type="entry name" value="TRANSLOCATION AND ASSEMBLY MODULE SUBUNIT TAMA"/>
    <property type="match status" value="1"/>
</dbReference>
<dbReference type="Pfam" id="PF01103">
    <property type="entry name" value="Omp85"/>
    <property type="match status" value="1"/>
</dbReference>
<organism evidence="7 8">
    <name type="scientific">Parasediminibacterium paludis</name>
    <dbReference type="NCBI Taxonomy" id="908966"/>
    <lineage>
        <taxon>Bacteria</taxon>
        <taxon>Pseudomonadati</taxon>
        <taxon>Bacteroidota</taxon>
        <taxon>Chitinophagia</taxon>
        <taxon>Chitinophagales</taxon>
        <taxon>Chitinophagaceae</taxon>
        <taxon>Parasediminibacterium</taxon>
    </lineage>
</organism>
<comment type="subcellular location">
    <subcellularLocation>
        <location evidence="1">Membrane</location>
    </subcellularLocation>
</comment>
<evidence type="ECO:0000256" key="3">
    <source>
        <dbReference type="ARBA" id="ARBA00022729"/>
    </source>
</evidence>
<comment type="caution">
    <text evidence="7">The sequence shown here is derived from an EMBL/GenBank/DDBJ whole genome shotgun (WGS) entry which is preliminary data.</text>
</comment>
<evidence type="ECO:0000256" key="5">
    <source>
        <dbReference type="ARBA" id="ARBA00023237"/>
    </source>
</evidence>
<dbReference type="InterPro" id="IPR000184">
    <property type="entry name" value="Bac_surfAg_D15"/>
</dbReference>
<evidence type="ECO:0000259" key="6">
    <source>
        <dbReference type="Pfam" id="PF01103"/>
    </source>
</evidence>
<sequence>MIFVSNSISRQKILGLVGITLLFAACSSVKEFPIDKPFVFSNKISLKNNVGKDEKKRLTLELDNYWDDSLKARKVQQFGFIYRLKTPPVYDSANISRSRGFMNAYLNSQGYYYATFKDSVTIDSVHVKERISGILSKRVPMVQLRTNIEFLIDVGKRITIDSVGFAMIDTLHKPIDSTLQNITLAQATYSLLKKGNPYSKQLVSDELDRLAYLYRSNGYYNLNREDIYALADTLDTKLLTLSIDPLAQVQLINEAAKARKEDPKWRFTIMLKNSNDTLKLKQYHIGNLYYYPDIKNVYYNADSLIARKNFKTSVYKNGVMRFDEDKFGFRPLREHTYLSRGGLYDENAYYKSINKLNQIGSWKQVDAKAVVRPNTDSIDIHFFLLPAPKQSWGIDFEGSRNTGDIGSGNLLGLATNLTYKNRNVWKQAIQSITQARFGFEFNIDKQVANAAPKPFVQTQQLTVSHSYSFPRIIQPFKNWKWLNDKINNLDNKKTIFSAQGSYTNRIDYYQLRSLNLNFGFDYTKGNVSTQFRFPNIELYKVDTLAGLIQLFKDNPFLRNSFRNGNVVGVSLAKNILFSGDDKSKIHNIRLFAEESGLLTSFLPNISDQIFSYLKLEGEYRYLKKYTKDELALRAFVGAALPKNGQTIPVFKQYFVGGPNSMRAWGLRQLGLGSSLSADTSTSGYTDRFGDFNLEFNTEYRFLLATIAGVKVGSALFADIGNVWNIRQDPNNADATLSLKNFGRDLAIGVGTGVRLDFSFFLIRVDFAYKLKDPARVANNGWTDFRNFEWTDTRLNGVKIKNYAFQLGIGLPF</sequence>
<accession>A0ABV8PUG1</accession>
<keyword evidence="5" id="KW-0998">Cell outer membrane</keyword>
<dbReference type="RefSeq" id="WP_379011775.1">
    <property type="nucleotide sequence ID" value="NZ_JBHSDC010000002.1"/>
</dbReference>
<evidence type="ECO:0000256" key="4">
    <source>
        <dbReference type="ARBA" id="ARBA00023136"/>
    </source>
</evidence>
<evidence type="ECO:0000313" key="8">
    <source>
        <dbReference type="Proteomes" id="UP001595906"/>
    </source>
</evidence>
<dbReference type="Gene3D" id="2.40.160.50">
    <property type="entry name" value="membrane protein fhac: a member of the omp85/tpsb transporter family"/>
    <property type="match status" value="1"/>
</dbReference>
<dbReference type="Proteomes" id="UP001595906">
    <property type="component" value="Unassembled WGS sequence"/>
</dbReference>
<dbReference type="InterPro" id="IPR039910">
    <property type="entry name" value="D15-like"/>
</dbReference>
<keyword evidence="3" id="KW-0732">Signal</keyword>
<gene>
    <name evidence="7" type="ORF">ACFOW1_01475</name>
</gene>
<keyword evidence="4" id="KW-0472">Membrane</keyword>
<keyword evidence="8" id="KW-1185">Reference proteome</keyword>
<evidence type="ECO:0000256" key="1">
    <source>
        <dbReference type="ARBA" id="ARBA00004370"/>
    </source>
</evidence>
<proteinExistence type="predicted"/>
<reference evidence="8" key="1">
    <citation type="journal article" date="2019" name="Int. J. Syst. Evol. Microbiol.">
        <title>The Global Catalogue of Microorganisms (GCM) 10K type strain sequencing project: providing services to taxonomists for standard genome sequencing and annotation.</title>
        <authorList>
            <consortium name="The Broad Institute Genomics Platform"/>
            <consortium name="The Broad Institute Genome Sequencing Center for Infectious Disease"/>
            <person name="Wu L."/>
            <person name="Ma J."/>
        </authorList>
    </citation>
    <scope>NUCLEOTIDE SEQUENCE [LARGE SCALE GENOMIC DNA]</scope>
    <source>
        <strain evidence="8">CECT 8010</strain>
    </source>
</reference>
<evidence type="ECO:0000256" key="2">
    <source>
        <dbReference type="ARBA" id="ARBA00022692"/>
    </source>
</evidence>